<evidence type="ECO:0000313" key="2">
    <source>
        <dbReference type="EMBL" id="CRZ03787.1"/>
    </source>
</evidence>
<name>A0A0H5QQ95_9EUKA</name>
<keyword evidence="1" id="KW-0472">Membrane</keyword>
<dbReference type="EMBL" id="HACM01003345">
    <property type="protein sequence ID" value="CRZ03787.1"/>
    <property type="molecule type" value="Transcribed_RNA"/>
</dbReference>
<feature type="non-terminal residue" evidence="2">
    <location>
        <position position="1"/>
    </location>
</feature>
<dbReference type="InterPro" id="IPR052724">
    <property type="entry name" value="GT117_domain-containing"/>
</dbReference>
<dbReference type="PANTHER" id="PTHR16214:SF3">
    <property type="entry name" value="TRANSMEMBRANE PROTEIN 260"/>
    <property type="match status" value="1"/>
</dbReference>
<reference evidence="2" key="1">
    <citation type="submission" date="2015-04" db="EMBL/GenBank/DDBJ databases">
        <title>The genome sequence of the plant pathogenic Rhizarian Plasmodiophora brassicae reveals insights in its biotrophic life cycle and the origin of chitin synthesis.</title>
        <authorList>
            <person name="Schwelm A."/>
            <person name="Fogelqvist J."/>
            <person name="Knaust A."/>
            <person name="Julke S."/>
            <person name="Lilja T."/>
            <person name="Dhandapani V."/>
            <person name="Bonilla-Rosso G."/>
            <person name="Karlsson M."/>
            <person name="Shevchenko A."/>
            <person name="Choi S.R."/>
            <person name="Kim H.G."/>
            <person name="Park J.Y."/>
            <person name="Lim Y.P."/>
            <person name="Ludwig-Muller J."/>
            <person name="Dixelius C."/>
        </authorList>
    </citation>
    <scope>NUCLEOTIDE SEQUENCE</scope>
    <source>
        <tissue evidence="2">Potato root galls</tissue>
    </source>
</reference>
<dbReference type="AlphaFoldDB" id="A0A0H5QQ95"/>
<sequence>YSHSRLRSPTLILSQIALFAVGLSPYLWLLIASGRFRSWGDTGSIYGALTHILRMEYGTFRLANTNVNTDIPYFNRILFYFGDLLTQSSHFAAALAVYAMKVEGHQRTIQLLILDLIVYIVTFSSLNNLDLSDRLLVGVQQRFFQQPFMIICFLAGVGYDRLSKTISANIHHLGLAFLALHVALSHPNGDPGMVQQYSKSILDSLPSGSLVLASGDLIVHPLYYLQSCEGVRSDINVIAVPNLATYWYVKQQAKYASGVEFPGEYLHSEWPGFTAAKFLQANSNGREIISCGGGLLAAGESPDTLNSQFRAIPFGICSRVVPASAANGNQTRVLETAYENLIIGTRPERNYPDNSWEKAVVDHRNGKLCSLFNVVYDVAFASHGHDVFTLLKLGATLFQRIKPVVESGNGGLDARTFFVRGADIFGHLSRVQRHPFEEMMLEALRASLRHGHDREVEAIVTQSTNPYLKTMMVT</sequence>
<proteinExistence type="predicted"/>
<feature type="transmembrane region" description="Helical" evidence="1">
    <location>
        <begin position="12"/>
        <end position="31"/>
    </location>
</feature>
<evidence type="ECO:0000256" key="1">
    <source>
        <dbReference type="SAM" id="Phobius"/>
    </source>
</evidence>
<feature type="non-terminal residue" evidence="2">
    <location>
        <position position="474"/>
    </location>
</feature>
<keyword evidence="1" id="KW-1133">Transmembrane helix</keyword>
<feature type="transmembrane region" description="Helical" evidence="1">
    <location>
        <begin position="77"/>
        <end position="99"/>
    </location>
</feature>
<protein>
    <submittedName>
        <fullName evidence="2">Uncharacterized protein</fullName>
    </submittedName>
</protein>
<accession>A0A0H5QQ95</accession>
<organism evidence="2">
    <name type="scientific">Spongospora subterranea</name>
    <dbReference type="NCBI Taxonomy" id="70186"/>
    <lineage>
        <taxon>Eukaryota</taxon>
        <taxon>Sar</taxon>
        <taxon>Rhizaria</taxon>
        <taxon>Endomyxa</taxon>
        <taxon>Phytomyxea</taxon>
        <taxon>Plasmodiophorida</taxon>
        <taxon>Plasmodiophoridae</taxon>
        <taxon>Spongospora</taxon>
    </lineage>
</organism>
<dbReference type="PANTHER" id="PTHR16214">
    <property type="entry name" value="TRANSMEMBRANE PROTEIN 260"/>
    <property type="match status" value="1"/>
</dbReference>
<keyword evidence="1" id="KW-0812">Transmembrane</keyword>